<protein>
    <submittedName>
        <fullName evidence="2">Uncharacterized protein</fullName>
    </submittedName>
</protein>
<feature type="chain" id="PRO_5042255720" evidence="1">
    <location>
        <begin position="29"/>
        <end position="249"/>
    </location>
</feature>
<gene>
    <name evidence="2" type="ORF">P9J83_16845</name>
</gene>
<feature type="signal peptide" evidence="1">
    <location>
        <begin position="1"/>
        <end position="28"/>
    </location>
</feature>
<dbReference type="Proteomes" id="UP001182303">
    <property type="component" value="Unassembled WGS sequence"/>
</dbReference>
<organism evidence="2 3">
    <name type="scientific">Clostridium sporogenes</name>
    <dbReference type="NCBI Taxonomy" id="1509"/>
    <lineage>
        <taxon>Bacteria</taxon>
        <taxon>Bacillati</taxon>
        <taxon>Bacillota</taxon>
        <taxon>Clostridia</taxon>
        <taxon>Eubacteriales</taxon>
        <taxon>Clostridiaceae</taxon>
        <taxon>Clostridium</taxon>
    </lineage>
</organism>
<keyword evidence="1" id="KW-0732">Signal</keyword>
<name>A0AAE4FMK8_CLOSG</name>
<comment type="caution">
    <text evidence="2">The sequence shown here is derived from an EMBL/GenBank/DDBJ whole genome shotgun (WGS) entry which is preliminary data.</text>
</comment>
<dbReference type="AlphaFoldDB" id="A0AAE4FMK8"/>
<dbReference type="EMBL" id="JARUIS010000035">
    <property type="protein sequence ID" value="MDS1005143.1"/>
    <property type="molecule type" value="Genomic_DNA"/>
</dbReference>
<evidence type="ECO:0000313" key="3">
    <source>
        <dbReference type="Proteomes" id="UP001182303"/>
    </source>
</evidence>
<reference evidence="2" key="1">
    <citation type="submission" date="2023-04" db="EMBL/GenBank/DDBJ databases">
        <title>Assessment of the microbiological origin of a defect in Grana Padano cheese.</title>
        <authorList>
            <person name="Zago M."/>
            <person name="Rossetti L."/>
            <person name="Bonvini B."/>
            <person name="Carminati D."/>
            <person name="Giraffa G."/>
        </authorList>
    </citation>
    <scope>NUCLEOTIDE SEQUENCE</scope>
    <source>
        <strain evidence="2">4990</strain>
    </source>
</reference>
<accession>A0AAE4FMK8</accession>
<evidence type="ECO:0000313" key="2">
    <source>
        <dbReference type="EMBL" id="MDS1005143.1"/>
    </source>
</evidence>
<sequence length="249" mass="28394">MLNKSTTSKIVLALTVGMLIAPIQGVHASENKNIQDTEKTQSIQIKTNDIKNLKMLKETDTELIYTYEQNNQTFKTEEFILKNQVISKVYKMNLDGSFVKIDEVKTSIDENEKQIIQEVNGQKDIIPLNEYVEEVNENVVRSARANRPPQNTWVYIRTDKGSNKYKKFLLGAGAISLSALLKVPYSTALQILNLGVALNLDTVYYTTKVYYKYRGFLAVEAKYVSNVYSDSARRNLIKSNVVGYQRLTR</sequence>
<evidence type="ECO:0000256" key="1">
    <source>
        <dbReference type="SAM" id="SignalP"/>
    </source>
</evidence>
<dbReference type="RefSeq" id="WP_310944489.1">
    <property type="nucleotide sequence ID" value="NZ_JARUIS010000035.1"/>
</dbReference>
<proteinExistence type="predicted"/>